<sequence>MKKKERPAPLKEHQKSMFNKFMPKWLLQWLLI</sequence>
<organism evidence="1 2">
    <name type="scientific">Vibrio ichthyoenteri ATCC 700023</name>
    <dbReference type="NCBI Taxonomy" id="870968"/>
    <lineage>
        <taxon>Bacteria</taxon>
        <taxon>Pseudomonadati</taxon>
        <taxon>Pseudomonadota</taxon>
        <taxon>Gammaproteobacteria</taxon>
        <taxon>Vibrionales</taxon>
        <taxon>Vibrionaceae</taxon>
        <taxon>Vibrio</taxon>
    </lineage>
</organism>
<protein>
    <submittedName>
        <fullName evidence="1">Uncharacterized protein</fullName>
    </submittedName>
</protein>
<accession>F9RW68</accession>
<evidence type="ECO:0000313" key="2">
    <source>
        <dbReference type="Proteomes" id="UP000004605"/>
    </source>
</evidence>
<keyword evidence="2" id="KW-1185">Reference proteome</keyword>
<dbReference type="AlphaFoldDB" id="F9RW68"/>
<evidence type="ECO:0000313" key="1">
    <source>
        <dbReference type="EMBL" id="EGU49321.1"/>
    </source>
</evidence>
<proteinExistence type="predicted"/>
<dbReference type="EMBL" id="AFWF01000003">
    <property type="protein sequence ID" value="EGU49321.1"/>
    <property type="molecule type" value="Genomic_DNA"/>
</dbReference>
<name>F9RW68_9VIBR</name>
<reference evidence="1 2" key="1">
    <citation type="journal article" date="2012" name="Int. J. Syst. Evol. Microbiol.">
        <title>Vibrio caribbeanicus sp. nov., isolated from the marine sponge Scleritoderma cyanea.</title>
        <authorList>
            <person name="Hoffmann M."/>
            <person name="Monday S.R."/>
            <person name="Allard M.W."/>
            <person name="Strain E.A."/>
            <person name="Whittaker P."/>
            <person name="Naum M."/>
            <person name="McCarthy P.J."/>
            <person name="Lopez J.V."/>
            <person name="Fischer M."/>
            <person name="Brown E.W."/>
        </authorList>
    </citation>
    <scope>NUCLEOTIDE SEQUENCE [LARGE SCALE GENOMIC DNA]</scope>
    <source>
        <strain evidence="1 2">ATCC 700023</strain>
    </source>
</reference>
<comment type="caution">
    <text evidence="1">The sequence shown here is derived from an EMBL/GenBank/DDBJ whole genome shotgun (WGS) entry which is preliminary data.</text>
</comment>
<dbReference type="Proteomes" id="UP000004605">
    <property type="component" value="Unassembled WGS sequence"/>
</dbReference>
<gene>
    <name evidence="1" type="ORF">VII00023_09800</name>
</gene>